<keyword evidence="14" id="KW-0479">Metal-binding</keyword>
<feature type="binding site" evidence="14">
    <location>
        <position position="78"/>
    </location>
    <ligand>
        <name>substrate</name>
    </ligand>
</feature>
<dbReference type="PANTHER" id="PTHR43622">
    <property type="entry name" value="3-DEHYDROQUINATE SYNTHASE"/>
    <property type="match status" value="1"/>
</dbReference>
<keyword evidence="7 14" id="KW-0547">Nucleotide-binding</keyword>
<dbReference type="GO" id="GO:0008652">
    <property type="term" value="P:amino acid biosynthetic process"/>
    <property type="evidence" value="ECO:0007669"/>
    <property type="project" value="UniProtKB-KW"/>
</dbReference>
<comment type="similarity">
    <text evidence="14">Belongs to the shikimate kinase family.</text>
</comment>
<feature type="binding site" evidence="14">
    <location>
        <position position="114"/>
    </location>
    <ligand>
        <name>ATP</name>
        <dbReference type="ChEBI" id="CHEBI:30616"/>
    </ligand>
</feature>
<keyword evidence="11 14" id="KW-0057">Aromatic amino acid biosynthesis</keyword>
<feature type="binding site" evidence="14">
    <location>
        <position position="32"/>
    </location>
    <ligand>
        <name>substrate</name>
    </ligand>
</feature>
<dbReference type="Proteomes" id="UP000058636">
    <property type="component" value="Unassembled WGS sequence"/>
</dbReference>
<dbReference type="HAMAP" id="MF_00109">
    <property type="entry name" value="Shikimate_kinase"/>
    <property type="match status" value="1"/>
</dbReference>
<evidence type="ECO:0000256" key="8">
    <source>
        <dbReference type="ARBA" id="ARBA00022777"/>
    </source>
</evidence>
<dbReference type="InterPro" id="IPR000623">
    <property type="entry name" value="Shikimate_kinase/TSH1"/>
</dbReference>
<protein>
    <recommendedName>
        <fullName evidence="3 14">Shikimate kinase</fullName>
        <shortName evidence="14">SK</shortName>
        <ecNumber evidence="3 14">2.7.1.71</ecNumber>
    </recommendedName>
</protein>
<comment type="cofactor">
    <cofactor evidence="1">
        <name>NAD(+)</name>
        <dbReference type="ChEBI" id="CHEBI:57540"/>
    </cofactor>
</comment>
<dbReference type="GO" id="GO:0003856">
    <property type="term" value="F:3-dehydroquinate synthase activity"/>
    <property type="evidence" value="ECO:0007669"/>
    <property type="project" value="TreeGrafter"/>
</dbReference>
<evidence type="ECO:0000256" key="10">
    <source>
        <dbReference type="ARBA" id="ARBA00023027"/>
    </source>
</evidence>
<dbReference type="InterPro" id="IPR030960">
    <property type="entry name" value="DHQS/DOIS_N"/>
</dbReference>
<comment type="caution">
    <text evidence="14">Lacks conserved residue(s) required for the propagation of feature annotation.</text>
</comment>
<evidence type="ECO:0000256" key="7">
    <source>
        <dbReference type="ARBA" id="ARBA00022741"/>
    </source>
</evidence>
<evidence type="ECO:0000256" key="5">
    <source>
        <dbReference type="ARBA" id="ARBA00022605"/>
    </source>
</evidence>
<organism evidence="17 18">
    <name type="scientific">Thermotoga petrophila</name>
    <dbReference type="NCBI Taxonomy" id="93929"/>
    <lineage>
        <taxon>Bacteria</taxon>
        <taxon>Thermotogati</taxon>
        <taxon>Thermotogota</taxon>
        <taxon>Thermotogae</taxon>
        <taxon>Thermotogales</taxon>
        <taxon>Thermotogaceae</taxon>
        <taxon>Thermotoga</taxon>
    </lineage>
</organism>
<dbReference type="GO" id="GO:0000287">
    <property type="term" value="F:magnesium ion binding"/>
    <property type="evidence" value="ECO:0007669"/>
    <property type="project" value="UniProtKB-UniRule"/>
</dbReference>
<evidence type="ECO:0000256" key="14">
    <source>
        <dbReference type="HAMAP-Rule" id="MF_00109"/>
    </source>
</evidence>
<evidence type="ECO:0000256" key="11">
    <source>
        <dbReference type="ARBA" id="ARBA00023141"/>
    </source>
</evidence>
<dbReference type="GO" id="GO:0009423">
    <property type="term" value="P:chorismate biosynthetic process"/>
    <property type="evidence" value="ECO:0007669"/>
    <property type="project" value="UniProtKB-UniRule"/>
</dbReference>
<sequence>MRIFLVGMMGSGKSTIGKRVSEVLDLQFIDMDEEIERREGRSVRRIFEEDGEEYFRLKEKELLRELVERDNVVVATGGGVVIDPENRELLKKEKTLFLYAPPEVLMERVTTENRPLLREGKERIREIWERRKQFYTEFRGIDTSKLNEWETTALVVLEALDEKEISTIEKPHLVKIILGGFKRVRNEELVFTTERVEKIYGRYLPENRLLFPDGEEVKTLEHVSRAYYELVRMDFPRGKTIAGVGGGALTDFTGFVASTFKRGVGLSFYPTTLLAQVDASVGGKNAIDFAGVKNVVGTFRMPDYVIIDPTVTLSVDEGRFEEGVVEAFKMTILSGRGVELFDEPEKIEKRNLRVLSEMVKISVEDKARIVMEDPYDMGLRHALNLGHTLGHVYEMLEGVPHGIAVAWGIEKETMYLYRKGIVPKETMRWIVEKVKQIVPIPVPSVDVEKARNLILNDKKILKGSRVRLPYVKEIGKIEFLEVDPLELLEVVD</sequence>
<evidence type="ECO:0000259" key="16">
    <source>
        <dbReference type="Pfam" id="PF24621"/>
    </source>
</evidence>
<dbReference type="SUPFAM" id="SSF56796">
    <property type="entry name" value="Dehydroquinate synthase-like"/>
    <property type="match status" value="1"/>
</dbReference>
<dbReference type="UniPathway" id="UPA00053">
    <property type="reaction ID" value="UER00088"/>
</dbReference>
<dbReference type="InterPro" id="IPR027417">
    <property type="entry name" value="P-loop_NTPase"/>
</dbReference>
<keyword evidence="9 14" id="KW-0067">ATP-binding</keyword>
<feature type="binding site" evidence="14">
    <location>
        <position position="56"/>
    </location>
    <ligand>
        <name>substrate</name>
    </ligand>
</feature>
<dbReference type="SUPFAM" id="SSF52540">
    <property type="entry name" value="P-loop containing nucleoside triphosphate hydrolases"/>
    <property type="match status" value="1"/>
</dbReference>
<accession>A0A124FFU3</accession>
<feature type="binding site" evidence="14">
    <location>
        <position position="14"/>
    </location>
    <ligand>
        <name>Mg(2+)</name>
        <dbReference type="ChEBI" id="CHEBI:18420"/>
    </ligand>
</feature>
<dbReference type="Gene3D" id="3.40.50.300">
    <property type="entry name" value="P-loop containing nucleotide triphosphate hydrolases"/>
    <property type="match status" value="1"/>
</dbReference>
<gene>
    <name evidence="14" type="primary">aroK</name>
    <name evidence="17" type="ORF">XD57_1334</name>
</gene>
<dbReference type="InterPro" id="IPR056179">
    <property type="entry name" value="DHQS_C"/>
</dbReference>
<dbReference type="AlphaFoldDB" id="A0A124FFU3"/>
<keyword evidence="4 14" id="KW-0963">Cytoplasm</keyword>
<comment type="function">
    <text evidence="14">Catalyzes the specific phosphorylation of the 3-hydroxyl group of shikimic acid using ATP as a cosubstrate.</text>
</comment>
<dbReference type="GO" id="GO:0005524">
    <property type="term" value="F:ATP binding"/>
    <property type="evidence" value="ECO:0007669"/>
    <property type="project" value="UniProtKB-UniRule"/>
</dbReference>
<proteinExistence type="inferred from homology"/>
<evidence type="ECO:0000256" key="1">
    <source>
        <dbReference type="ARBA" id="ARBA00001911"/>
    </source>
</evidence>
<dbReference type="PATRIC" id="fig|93930.3.peg.377"/>
<dbReference type="Gene3D" id="3.40.50.1970">
    <property type="match status" value="1"/>
</dbReference>
<evidence type="ECO:0000256" key="6">
    <source>
        <dbReference type="ARBA" id="ARBA00022679"/>
    </source>
</evidence>
<dbReference type="PROSITE" id="PS01128">
    <property type="entry name" value="SHIKIMATE_KINASE"/>
    <property type="match status" value="1"/>
</dbReference>
<dbReference type="PRINTS" id="PR01100">
    <property type="entry name" value="SHIKIMTKNASE"/>
</dbReference>
<dbReference type="InterPro" id="IPR050071">
    <property type="entry name" value="Dehydroquinate_synthase"/>
</dbReference>
<dbReference type="Pfam" id="PF01202">
    <property type="entry name" value="SKI"/>
    <property type="match status" value="1"/>
</dbReference>
<dbReference type="GO" id="GO:0005737">
    <property type="term" value="C:cytoplasm"/>
    <property type="evidence" value="ECO:0007669"/>
    <property type="project" value="UniProtKB-SubCell"/>
</dbReference>
<evidence type="ECO:0000256" key="13">
    <source>
        <dbReference type="ARBA" id="ARBA00048567"/>
    </source>
</evidence>
<dbReference type="PANTHER" id="PTHR43622:SF7">
    <property type="entry name" value="3-DEHYDROQUINATE SYNTHASE, CHLOROPLASTIC"/>
    <property type="match status" value="1"/>
</dbReference>
<evidence type="ECO:0000256" key="12">
    <source>
        <dbReference type="ARBA" id="ARBA00023239"/>
    </source>
</evidence>
<keyword evidence="12" id="KW-0456">Lyase</keyword>
<dbReference type="InterPro" id="IPR031322">
    <property type="entry name" value="Shikimate/glucono_kinase"/>
</dbReference>
<evidence type="ECO:0000256" key="2">
    <source>
        <dbReference type="ARBA" id="ARBA00004842"/>
    </source>
</evidence>
<dbReference type="Pfam" id="PF01761">
    <property type="entry name" value="DHQ_synthase"/>
    <property type="match status" value="1"/>
</dbReference>
<dbReference type="Gene3D" id="1.20.1090.10">
    <property type="entry name" value="Dehydroquinate synthase-like - alpha domain"/>
    <property type="match status" value="1"/>
</dbReference>
<comment type="caution">
    <text evidence="17">The sequence shown here is derived from an EMBL/GenBank/DDBJ whole genome shotgun (WGS) entry which is preliminary data.</text>
</comment>
<evidence type="ECO:0000256" key="3">
    <source>
        <dbReference type="ARBA" id="ARBA00012154"/>
    </source>
</evidence>
<comment type="cofactor">
    <cofactor evidence="14">
        <name>Mg(2+)</name>
        <dbReference type="ChEBI" id="CHEBI:18420"/>
    </cofactor>
    <text evidence="14">Binds 1 Mg(2+) ion per subunit.</text>
</comment>
<feature type="domain" description="3-dehydroquinate synthase C-terminal" evidence="16">
    <location>
        <begin position="323"/>
        <end position="459"/>
    </location>
</feature>
<keyword evidence="5 14" id="KW-0028">Amino-acid biosynthesis</keyword>
<reference evidence="17 18" key="1">
    <citation type="journal article" date="2015" name="MBio">
        <title>Genome-Resolved Metagenomic Analysis Reveals Roles for Candidate Phyla and Other Microbial Community Members in Biogeochemical Transformations in Oil Reservoirs.</title>
        <authorList>
            <person name="Hu P."/>
            <person name="Tom L."/>
            <person name="Singh A."/>
            <person name="Thomas B.C."/>
            <person name="Baker B.J."/>
            <person name="Piceno Y.M."/>
            <person name="Andersen G.L."/>
            <person name="Banfield J.F."/>
        </authorList>
    </citation>
    <scope>NUCLEOTIDE SEQUENCE [LARGE SCALE GENOMIC DNA]</scope>
    <source>
        <strain evidence="17">46_26</strain>
    </source>
</reference>
<dbReference type="GO" id="GO:0009073">
    <property type="term" value="P:aromatic amino acid family biosynthetic process"/>
    <property type="evidence" value="ECO:0007669"/>
    <property type="project" value="UniProtKB-KW"/>
</dbReference>
<dbReference type="NCBIfam" id="NF010556">
    <property type="entry name" value="PRK13951.1"/>
    <property type="match status" value="1"/>
</dbReference>
<comment type="subcellular location">
    <subcellularLocation>
        <location evidence="14">Cytoplasm</location>
    </subcellularLocation>
</comment>
<dbReference type="InterPro" id="IPR023000">
    <property type="entry name" value="Shikimate_kinase_CS"/>
</dbReference>
<evidence type="ECO:0000313" key="17">
    <source>
        <dbReference type="EMBL" id="KUK22569.1"/>
    </source>
</evidence>
<keyword evidence="8 14" id="KW-0418">Kinase</keyword>
<comment type="pathway">
    <text evidence="2 14">Metabolic intermediate biosynthesis; chorismate biosynthesis; chorismate from D-erythrose 4-phosphate and phosphoenolpyruvate: step 5/7.</text>
</comment>
<dbReference type="CDD" id="cd08195">
    <property type="entry name" value="DHQS"/>
    <property type="match status" value="1"/>
</dbReference>
<keyword evidence="14" id="KW-0460">Magnesium</keyword>
<comment type="catalytic activity">
    <reaction evidence="13 14">
        <text>shikimate + ATP = 3-phosphoshikimate + ADP + H(+)</text>
        <dbReference type="Rhea" id="RHEA:13121"/>
        <dbReference type="ChEBI" id="CHEBI:15378"/>
        <dbReference type="ChEBI" id="CHEBI:30616"/>
        <dbReference type="ChEBI" id="CHEBI:36208"/>
        <dbReference type="ChEBI" id="CHEBI:145989"/>
        <dbReference type="ChEBI" id="CHEBI:456216"/>
        <dbReference type="EC" id="2.7.1.71"/>
    </reaction>
</comment>
<evidence type="ECO:0000313" key="18">
    <source>
        <dbReference type="Proteomes" id="UP000058636"/>
    </source>
</evidence>
<feature type="binding site" evidence="14">
    <location>
        <position position="131"/>
    </location>
    <ligand>
        <name>substrate</name>
    </ligand>
</feature>
<dbReference type="Pfam" id="PF24621">
    <property type="entry name" value="DHQS_C"/>
    <property type="match status" value="1"/>
</dbReference>
<keyword evidence="6 14" id="KW-0808">Transferase</keyword>
<evidence type="ECO:0000256" key="4">
    <source>
        <dbReference type="ARBA" id="ARBA00022490"/>
    </source>
</evidence>
<comment type="subunit">
    <text evidence="14">Monomer.</text>
</comment>
<dbReference type="GO" id="GO:0004765">
    <property type="term" value="F:shikimate kinase activity"/>
    <property type="evidence" value="ECO:0007669"/>
    <property type="project" value="UniProtKB-UniRule"/>
</dbReference>
<feature type="binding site" evidence="14">
    <location>
        <begin position="10"/>
        <end position="15"/>
    </location>
    <ligand>
        <name>ATP</name>
        <dbReference type="ChEBI" id="CHEBI:30616"/>
    </ligand>
</feature>
<dbReference type="FunFam" id="3.40.50.1970:FF:000048">
    <property type="match status" value="1"/>
</dbReference>
<dbReference type="EC" id="2.7.1.71" evidence="3 14"/>
<feature type="domain" description="3-dehydroquinate synthase N-terminal" evidence="15">
    <location>
        <begin position="210"/>
        <end position="316"/>
    </location>
</feature>
<dbReference type="CDD" id="cd00464">
    <property type="entry name" value="SK"/>
    <property type="match status" value="1"/>
</dbReference>
<evidence type="ECO:0000259" key="15">
    <source>
        <dbReference type="Pfam" id="PF01761"/>
    </source>
</evidence>
<evidence type="ECO:0000256" key="9">
    <source>
        <dbReference type="ARBA" id="ARBA00022840"/>
    </source>
</evidence>
<dbReference type="EMBL" id="LGFG01000132">
    <property type="protein sequence ID" value="KUK22569.1"/>
    <property type="molecule type" value="Genomic_DNA"/>
</dbReference>
<name>A0A124FFU3_9THEM</name>
<keyword evidence="10" id="KW-0520">NAD</keyword>